<sequence length="158" mass="17996">MSDAKQVDLILTELGAMMAIDSINKHDEDSWSIQFEDNKLVELFYTSSQHKLTLQYHIGIPTLSEINKLHNLLLEYNLSWPESGGVQMALNKSDGSVIQLFQLFTQDLSVQVMIDVLTNFIERADIWQGIIHDQGLFNQVASVKSTNKNNRFQSQLLV</sequence>
<dbReference type="EMBL" id="JAKIKS010000178">
    <property type="protein sequence ID" value="MCL1127589.1"/>
    <property type="molecule type" value="Genomic_DNA"/>
</dbReference>
<organism evidence="1 2">
    <name type="scientific">Shewanella surugensis</name>
    <dbReference type="NCBI Taxonomy" id="212020"/>
    <lineage>
        <taxon>Bacteria</taxon>
        <taxon>Pseudomonadati</taxon>
        <taxon>Pseudomonadota</taxon>
        <taxon>Gammaproteobacteria</taxon>
        <taxon>Alteromonadales</taxon>
        <taxon>Shewanellaceae</taxon>
        <taxon>Shewanella</taxon>
    </lineage>
</organism>
<dbReference type="Gene3D" id="3.30.1460.10">
    <property type="match status" value="1"/>
</dbReference>
<accession>A0ABT0LIS6</accession>
<evidence type="ECO:0000313" key="2">
    <source>
        <dbReference type="Proteomes" id="UP001203423"/>
    </source>
</evidence>
<keyword evidence="2" id="KW-1185">Reference proteome</keyword>
<evidence type="ECO:0000313" key="1">
    <source>
        <dbReference type="EMBL" id="MCL1127589.1"/>
    </source>
</evidence>
<reference evidence="1 2" key="1">
    <citation type="submission" date="2022-01" db="EMBL/GenBank/DDBJ databases">
        <title>Whole genome-based taxonomy of the Shewanellaceae.</title>
        <authorList>
            <person name="Martin-Rodriguez A.J."/>
        </authorList>
    </citation>
    <scope>NUCLEOTIDE SEQUENCE [LARGE SCALE GENOMIC DNA]</scope>
    <source>
        <strain evidence="1 2">DSM 17177</strain>
    </source>
</reference>
<dbReference type="Proteomes" id="UP001203423">
    <property type="component" value="Unassembled WGS sequence"/>
</dbReference>
<gene>
    <name evidence="1" type="ORF">L2764_24720</name>
</gene>
<proteinExistence type="predicted"/>
<dbReference type="Pfam" id="PF05932">
    <property type="entry name" value="CesT"/>
    <property type="match status" value="1"/>
</dbReference>
<dbReference type="InterPro" id="IPR010261">
    <property type="entry name" value="Tir_chaperone"/>
</dbReference>
<dbReference type="CDD" id="cd16364">
    <property type="entry name" value="T3SC_I-like"/>
    <property type="match status" value="1"/>
</dbReference>
<dbReference type="RefSeq" id="WP_248943029.1">
    <property type="nucleotide sequence ID" value="NZ_JAKIKS010000178.1"/>
</dbReference>
<protein>
    <submittedName>
        <fullName evidence="1">Type III secretion system chaperone</fullName>
    </submittedName>
</protein>
<dbReference type="SUPFAM" id="SSF69635">
    <property type="entry name" value="Type III secretory system chaperone-like"/>
    <property type="match status" value="1"/>
</dbReference>
<name>A0ABT0LIS6_9GAMM</name>
<comment type="caution">
    <text evidence="1">The sequence shown here is derived from an EMBL/GenBank/DDBJ whole genome shotgun (WGS) entry which is preliminary data.</text>
</comment>